<keyword evidence="2" id="KW-1133">Transmembrane helix</keyword>
<evidence type="ECO:0000256" key="2">
    <source>
        <dbReference type="SAM" id="Phobius"/>
    </source>
</evidence>
<dbReference type="eggNOG" id="ENOG502S4TY">
    <property type="taxonomic scope" value="Eukaryota"/>
</dbReference>
<evidence type="ECO:0000256" key="1">
    <source>
        <dbReference type="SAM" id="MobiDB-lite"/>
    </source>
</evidence>
<dbReference type="OMA" id="GTEMLYN"/>
<evidence type="ECO:0000313" key="4">
    <source>
        <dbReference type="Proteomes" id="UP000002036"/>
    </source>
</evidence>
<keyword evidence="4" id="KW-1185">Reference proteome</keyword>
<dbReference type="InParanoid" id="C5DLD5"/>
<dbReference type="RefSeq" id="XP_002554723.1">
    <property type="nucleotide sequence ID" value="XM_002554677.1"/>
</dbReference>
<feature type="compositionally biased region" description="Polar residues" evidence="1">
    <location>
        <begin position="89"/>
        <end position="98"/>
    </location>
</feature>
<dbReference type="HOGENOM" id="CLU_957155_0_0_1"/>
<sequence>MPHQLIPEVYKRRRKQLQDDLVNQVSFLGYAVIVLHYLKFGSSTLTLILRLCIQSLLTSPYPSEFQLRRLTFSAQSRTIPGLRRDNGASVPQTINRSGTRIPGTFTPSDQPAIEHETEVETEDISDRLRHNIRWILFHCSFTVNFILIMLSIIWPIDFQAKVGEYRLNEKGLSDVPSPFNNHNGLVGGELRGRIFIQFIGERVSSSNFRENLGLLFLEVLIFICQFGLYLLTCYNLAKPPIDAFTSEDSDAVRENDIEYGGYGGNVLATTVDPMKVFDHILQERYARPFSRPTGSEAV</sequence>
<dbReference type="FunCoup" id="C5DLD5">
    <property type="interactions" value="26"/>
</dbReference>
<dbReference type="OrthoDB" id="4068068at2759"/>
<feature type="transmembrane region" description="Helical" evidence="2">
    <location>
        <begin position="21"/>
        <end position="38"/>
    </location>
</feature>
<reference evidence="3 4" key="1">
    <citation type="journal article" date="2009" name="Genome Res.">
        <title>Comparative genomics of protoploid Saccharomycetaceae.</title>
        <authorList>
            <consortium name="The Genolevures Consortium"/>
            <person name="Souciet J.-L."/>
            <person name="Dujon B."/>
            <person name="Gaillardin C."/>
            <person name="Johnston M."/>
            <person name="Baret P.V."/>
            <person name="Cliften P."/>
            <person name="Sherman D.J."/>
            <person name="Weissenbach J."/>
            <person name="Westhof E."/>
            <person name="Wincker P."/>
            <person name="Jubin C."/>
            <person name="Poulain J."/>
            <person name="Barbe V."/>
            <person name="Segurens B."/>
            <person name="Artiguenave F."/>
            <person name="Anthouard V."/>
            <person name="Vacherie B."/>
            <person name="Val M.-E."/>
            <person name="Fulton R.S."/>
            <person name="Minx P."/>
            <person name="Wilson R."/>
            <person name="Durrens P."/>
            <person name="Jean G."/>
            <person name="Marck C."/>
            <person name="Martin T."/>
            <person name="Nikolski M."/>
            <person name="Rolland T."/>
            <person name="Seret M.-L."/>
            <person name="Casaregola S."/>
            <person name="Despons L."/>
            <person name="Fairhead C."/>
            <person name="Fischer G."/>
            <person name="Lafontaine I."/>
            <person name="Leh V."/>
            <person name="Lemaire M."/>
            <person name="de Montigny J."/>
            <person name="Neuveglise C."/>
            <person name="Thierry A."/>
            <person name="Blanc-Lenfle I."/>
            <person name="Bleykasten C."/>
            <person name="Diffels J."/>
            <person name="Fritsch E."/>
            <person name="Frangeul L."/>
            <person name="Goeffon A."/>
            <person name="Jauniaux N."/>
            <person name="Kachouri-Lafond R."/>
            <person name="Payen C."/>
            <person name="Potier S."/>
            <person name="Pribylova L."/>
            <person name="Ozanne C."/>
            <person name="Richard G.-F."/>
            <person name="Sacerdot C."/>
            <person name="Straub M.-L."/>
            <person name="Talla E."/>
        </authorList>
    </citation>
    <scope>NUCLEOTIDE SEQUENCE [LARGE SCALE GENOMIC DNA]</scope>
    <source>
        <strain evidence="4">ATCC 56472 / CBS 6340 / NRRL Y-8284</strain>
    </source>
</reference>
<feature type="region of interest" description="Disordered" evidence="1">
    <location>
        <begin position="85"/>
        <end position="110"/>
    </location>
</feature>
<proteinExistence type="predicted"/>
<dbReference type="KEGG" id="lth:KLTH0F12078g"/>
<name>C5DLD5_LACTC</name>
<dbReference type="GeneID" id="8292937"/>
<organism evidence="3 4">
    <name type="scientific">Lachancea thermotolerans (strain ATCC 56472 / CBS 6340 / NRRL Y-8284)</name>
    <name type="common">Yeast</name>
    <name type="synonym">Kluyveromyces thermotolerans</name>
    <dbReference type="NCBI Taxonomy" id="559295"/>
    <lineage>
        <taxon>Eukaryota</taxon>
        <taxon>Fungi</taxon>
        <taxon>Dikarya</taxon>
        <taxon>Ascomycota</taxon>
        <taxon>Saccharomycotina</taxon>
        <taxon>Saccharomycetes</taxon>
        <taxon>Saccharomycetales</taxon>
        <taxon>Saccharomycetaceae</taxon>
        <taxon>Lachancea</taxon>
    </lineage>
</organism>
<protein>
    <submittedName>
        <fullName evidence="3">KLTH0F12078p</fullName>
    </submittedName>
</protein>
<evidence type="ECO:0000313" key="3">
    <source>
        <dbReference type="EMBL" id="CAR24286.1"/>
    </source>
</evidence>
<keyword evidence="2" id="KW-0472">Membrane</keyword>
<gene>
    <name evidence="3" type="ordered locus">KLTH0F12078g</name>
</gene>
<dbReference type="AlphaFoldDB" id="C5DLD5"/>
<dbReference type="Proteomes" id="UP000002036">
    <property type="component" value="Chromosome F"/>
</dbReference>
<dbReference type="EMBL" id="CU928170">
    <property type="protein sequence ID" value="CAR24286.1"/>
    <property type="molecule type" value="Genomic_DNA"/>
</dbReference>
<feature type="transmembrane region" description="Helical" evidence="2">
    <location>
        <begin position="134"/>
        <end position="156"/>
    </location>
</feature>
<keyword evidence="2" id="KW-0812">Transmembrane</keyword>
<feature type="transmembrane region" description="Helical" evidence="2">
    <location>
        <begin position="212"/>
        <end position="231"/>
    </location>
</feature>
<accession>C5DLD5</accession>